<protein>
    <submittedName>
        <fullName evidence="10">NADH dehydrogenase subunit 9</fullName>
        <ecNumber evidence="10">1.6.5.3</ecNumber>
    </submittedName>
</protein>
<dbReference type="SUPFAM" id="SSF143243">
    <property type="entry name" value="Nqo5-like"/>
    <property type="match status" value="1"/>
</dbReference>
<dbReference type="FunFam" id="3.30.460.80:FF:000002">
    <property type="entry name" value="NADH dehydrogenase iron-sulfur protein 3, mitochondrial"/>
    <property type="match status" value="1"/>
</dbReference>
<evidence type="ECO:0000259" key="9">
    <source>
        <dbReference type="Pfam" id="PF00329"/>
    </source>
</evidence>
<evidence type="ECO:0000313" key="10">
    <source>
        <dbReference type="EMBL" id="AGH24427.1"/>
    </source>
</evidence>
<dbReference type="NCBIfam" id="TIGR01961">
    <property type="entry name" value="NuoC_fam"/>
    <property type="match status" value="1"/>
</dbReference>
<evidence type="ECO:0000256" key="3">
    <source>
        <dbReference type="ARBA" id="ARBA00022448"/>
    </source>
</evidence>
<dbReference type="EMBL" id="KC353358">
    <property type="protein sequence ID" value="AGH24427.1"/>
    <property type="molecule type" value="Genomic_DNA"/>
</dbReference>
<dbReference type="InterPro" id="IPR010218">
    <property type="entry name" value="NADH_DH_suC"/>
</dbReference>
<dbReference type="GO" id="GO:0008137">
    <property type="term" value="F:NADH dehydrogenase (ubiquinone) activity"/>
    <property type="evidence" value="ECO:0007669"/>
    <property type="project" value="UniProtKB-EC"/>
</dbReference>
<evidence type="ECO:0000256" key="4">
    <source>
        <dbReference type="ARBA" id="ARBA00022967"/>
    </source>
</evidence>
<gene>
    <name evidence="10" type="primary">nad9</name>
</gene>
<accession>M4QAM6</accession>
<feature type="domain" description="NADH:ubiquinone oxidoreductase 30kDa subunit" evidence="9">
    <location>
        <begin position="37"/>
        <end position="158"/>
    </location>
</feature>
<evidence type="ECO:0000256" key="8">
    <source>
        <dbReference type="RuleBase" id="RU003456"/>
    </source>
</evidence>
<proteinExistence type="inferred from homology"/>
<dbReference type="GO" id="GO:0005739">
    <property type="term" value="C:mitochondrion"/>
    <property type="evidence" value="ECO:0007669"/>
    <property type="project" value="UniProtKB-SubCell"/>
</dbReference>
<dbReference type="PROSITE" id="PS00542">
    <property type="entry name" value="COMPLEX1_30K"/>
    <property type="match status" value="1"/>
</dbReference>
<evidence type="ECO:0000256" key="5">
    <source>
        <dbReference type="ARBA" id="ARBA00023027"/>
    </source>
</evidence>
<dbReference type="PANTHER" id="PTHR10884:SF14">
    <property type="entry name" value="NADH DEHYDROGENASE [UBIQUINONE] IRON-SULFUR PROTEIN 3, MITOCHONDRIAL"/>
    <property type="match status" value="1"/>
</dbReference>
<dbReference type="Pfam" id="PF00329">
    <property type="entry name" value="Complex1_30kDa"/>
    <property type="match status" value="1"/>
</dbReference>
<evidence type="ECO:0000256" key="6">
    <source>
        <dbReference type="ARBA" id="ARBA00023075"/>
    </source>
</evidence>
<dbReference type="GO" id="GO:0016020">
    <property type="term" value="C:membrane"/>
    <property type="evidence" value="ECO:0007669"/>
    <property type="project" value="UniProtKB-ARBA"/>
</dbReference>
<keyword evidence="4 8" id="KW-1278">Translocase</keyword>
<dbReference type="PANTHER" id="PTHR10884">
    <property type="entry name" value="NADH DEHYDROGENASE UBIQUINONE IRON-SULFUR PROTEIN 3"/>
    <property type="match status" value="1"/>
</dbReference>
<dbReference type="HAMAP" id="MF_01357">
    <property type="entry name" value="NDH1_NuoC"/>
    <property type="match status" value="1"/>
</dbReference>
<geneLocation type="mitochondrion" evidence="10"/>
<keyword evidence="5 8" id="KW-0520">NAD</keyword>
<comment type="catalytic activity">
    <reaction evidence="7">
        <text>a ubiquinone + NADH + 5 H(+)(in) = a ubiquinol + NAD(+) + 4 H(+)(out)</text>
        <dbReference type="Rhea" id="RHEA:29091"/>
        <dbReference type="Rhea" id="RHEA-COMP:9565"/>
        <dbReference type="Rhea" id="RHEA-COMP:9566"/>
        <dbReference type="ChEBI" id="CHEBI:15378"/>
        <dbReference type="ChEBI" id="CHEBI:16389"/>
        <dbReference type="ChEBI" id="CHEBI:17976"/>
        <dbReference type="ChEBI" id="CHEBI:57540"/>
        <dbReference type="ChEBI" id="CHEBI:57945"/>
        <dbReference type="EC" id="7.1.1.2"/>
    </reaction>
</comment>
<dbReference type="Gene3D" id="3.30.460.80">
    <property type="entry name" value="NADH:ubiquinone oxidoreductase, 30kDa subunit"/>
    <property type="match status" value="1"/>
</dbReference>
<reference evidence="10" key="3">
    <citation type="journal article" date="2013" name="Genome Biol. Evol.">
        <title>Strikingly bacteria-like and gene-rich mitochondrial genomes throughout jakobid protists.</title>
        <authorList>
            <person name="Burger G."/>
            <person name="Gray M.W."/>
            <person name="Forget L."/>
            <person name="Lang B.F."/>
        </authorList>
    </citation>
    <scope>NUCLEOTIDE SEQUENCE</scope>
    <source>
        <strain evidence="10">ATCC 50284</strain>
    </source>
</reference>
<organism evidence="10">
    <name type="scientific">Reclinomonas americana ATCC 50284</name>
    <dbReference type="NCBI Taxonomy" id="1295595"/>
    <lineage>
        <taxon>Eukaryota</taxon>
        <taxon>Discoba</taxon>
        <taxon>Jakobida</taxon>
        <taxon>Histionina</taxon>
        <taxon>Histionidae</taxon>
        <taxon>Reclinomonas</taxon>
    </lineage>
</organism>
<evidence type="ECO:0000256" key="7">
    <source>
        <dbReference type="ARBA" id="ARBA00049551"/>
    </source>
</evidence>
<keyword evidence="10" id="KW-0560">Oxidoreductase</keyword>
<sequence>MNNKIQNQALKEFGISLIKMFPKYIEKAIYSKGELTVTVKPTHLIQFMKIIKNHTNCQFKSLSDLCAVDYPERKERFEIVYNLLSVRYNARLRVKTSVDELTPVPSITPLFNAAGWFEREVWDLYGVYFTNHPDLRRILTDYGFEGHPMRKDFPLTGYVEVRYDDEQKRVVTEPLEMTQEFRYFNFTSPWEQIEISKPNIKDNKK</sequence>
<dbReference type="InterPro" id="IPR001268">
    <property type="entry name" value="NADH_UbQ_OxRdtase_30kDa_su"/>
</dbReference>
<dbReference type="GO" id="GO:0016651">
    <property type="term" value="F:oxidoreductase activity, acting on NAD(P)H"/>
    <property type="evidence" value="ECO:0007669"/>
    <property type="project" value="InterPro"/>
</dbReference>
<keyword evidence="10" id="KW-0496">Mitochondrion</keyword>
<keyword evidence="6" id="KW-0830">Ubiquinone</keyword>
<keyword evidence="3 8" id="KW-0813">Transport</keyword>
<comment type="subcellular location">
    <subcellularLocation>
        <location evidence="1">Mitochondrion</location>
    </subcellularLocation>
</comment>
<dbReference type="AlphaFoldDB" id="M4QAM6"/>
<dbReference type="InterPro" id="IPR020396">
    <property type="entry name" value="NADH_UbQ_OxRdtase_CS"/>
</dbReference>
<evidence type="ECO:0000256" key="1">
    <source>
        <dbReference type="ARBA" id="ARBA00004173"/>
    </source>
</evidence>
<name>M4QAM6_RECAM</name>
<dbReference type="NCBIfam" id="NF004733">
    <property type="entry name" value="PRK06074.1-5"/>
    <property type="match status" value="1"/>
</dbReference>
<reference evidence="10" key="2">
    <citation type="journal article" date="2006" name="RNA">
        <title>Hybrid E. coli--Mitochondrial ribonuclease P RNAs are catalytically active.</title>
        <authorList>
            <person name="Seif E."/>
            <person name="Cadieux A."/>
            <person name="Lang B.F."/>
        </authorList>
    </citation>
    <scope>NUCLEOTIDE SEQUENCE</scope>
    <source>
        <strain evidence="10">ATCC 50284</strain>
    </source>
</reference>
<dbReference type="InterPro" id="IPR037232">
    <property type="entry name" value="NADH_quin_OxRdtase_su_C/D-like"/>
</dbReference>
<evidence type="ECO:0000256" key="2">
    <source>
        <dbReference type="ARBA" id="ARBA00007569"/>
    </source>
</evidence>
<dbReference type="EC" id="1.6.5.3" evidence="10"/>
<comment type="similarity">
    <text evidence="2 8">Belongs to the complex I 30 kDa subunit family.</text>
</comment>
<reference evidence="10" key="1">
    <citation type="journal article" date="2004" name="RNA">
        <title>Mitochondrial 3' tRNA editing in the jakobid Seculamonas ecuadoriensis: a novel mechanism and implications for tRNA processing.</title>
        <authorList>
            <person name="Leigh J."/>
            <person name="Lang B.F."/>
        </authorList>
    </citation>
    <scope>NUCLEOTIDE SEQUENCE</scope>
    <source>
        <strain evidence="10">ATCC 50284</strain>
    </source>
</reference>